<dbReference type="Proteomes" id="UP001443914">
    <property type="component" value="Unassembled WGS sequence"/>
</dbReference>
<comment type="caution">
    <text evidence="1">The sequence shown here is derived from an EMBL/GenBank/DDBJ whole genome shotgun (WGS) entry which is preliminary data.</text>
</comment>
<keyword evidence="2" id="KW-1185">Reference proteome</keyword>
<accession>A0AAW1LNA8</accession>
<organism evidence="1 2">
    <name type="scientific">Saponaria officinalis</name>
    <name type="common">Common soapwort</name>
    <name type="synonym">Lychnis saponaria</name>
    <dbReference type="NCBI Taxonomy" id="3572"/>
    <lineage>
        <taxon>Eukaryota</taxon>
        <taxon>Viridiplantae</taxon>
        <taxon>Streptophyta</taxon>
        <taxon>Embryophyta</taxon>
        <taxon>Tracheophyta</taxon>
        <taxon>Spermatophyta</taxon>
        <taxon>Magnoliopsida</taxon>
        <taxon>eudicotyledons</taxon>
        <taxon>Gunneridae</taxon>
        <taxon>Pentapetalae</taxon>
        <taxon>Caryophyllales</taxon>
        <taxon>Caryophyllaceae</taxon>
        <taxon>Caryophylleae</taxon>
        <taxon>Saponaria</taxon>
    </lineage>
</organism>
<reference evidence="1" key="1">
    <citation type="submission" date="2024-03" db="EMBL/GenBank/DDBJ databases">
        <title>WGS assembly of Saponaria officinalis var. Norfolk2.</title>
        <authorList>
            <person name="Jenkins J."/>
            <person name="Shu S."/>
            <person name="Grimwood J."/>
            <person name="Barry K."/>
            <person name="Goodstein D."/>
            <person name="Schmutz J."/>
            <person name="Leebens-Mack J."/>
            <person name="Osbourn A."/>
        </authorList>
    </citation>
    <scope>NUCLEOTIDE SEQUENCE [LARGE SCALE GENOMIC DNA]</scope>
    <source>
        <strain evidence="1">JIC</strain>
    </source>
</reference>
<sequence>MWYILPLMEMLVAMNGKSHSMVDYIQRTLLIHREKFLKLYTITHYDNTSTSRVKSAHVVLKEWLHSAGLSVDTIWTRFHAFIMGQHVKIRKVLEDSRSKSTKDKFGRLFNLLKSNVSMYALCLMGLEFDRGTELEYRLDEGCDHAMRTTHGLPCACDLHRLSTRGRRVHLDSIYVF</sequence>
<dbReference type="EMBL" id="JBDFQZ010000004">
    <property type="protein sequence ID" value="KAK9735041.1"/>
    <property type="molecule type" value="Genomic_DNA"/>
</dbReference>
<evidence type="ECO:0000313" key="1">
    <source>
        <dbReference type="EMBL" id="KAK9735041.1"/>
    </source>
</evidence>
<dbReference type="AlphaFoldDB" id="A0AAW1LNA8"/>
<proteinExistence type="predicted"/>
<gene>
    <name evidence="1" type="ORF">RND81_04G179700</name>
</gene>
<evidence type="ECO:0000313" key="2">
    <source>
        <dbReference type="Proteomes" id="UP001443914"/>
    </source>
</evidence>
<protein>
    <submittedName>
        <fullName evidence="1">Uncharacterized protein</fullName>
    </submittedName>
</protein>
<name>A0AAW1LNA8_SAPOF</name>